<keyword evidence="3" id="KW-0964">Secreted</keyword>
<accession>A0A6L2Q5R5</accession>
<dbReference type="GO" id="GO:0016042">
    <property type="term" value="P:lipid catabolic process"/>
    <property type="evidence" value="ECO:0007669"/>
    <property type="project" value="TreeGrafter"/>
</dbReference>
<dbReference type="GO" id="GO:0016298">
    <property type="term" value="F:lipase activity"/>
    <property type="evidence" value="ECO:0007669"/>
    <property type="project" value="InterPro"/>
</dbReference>
<dbReference type="GO" id="GO:0005615">
    <property type="term" value="C:extracellular space"/>
    <property type="evidence" value="ECO:0007669"/>
    <property type="project" value="TreeGrafter"/>
</dbReference>
<evidence type="ECO:0000313" key="7">
    <source>
        <dbReference type="EMBL" id="GFG40076.1"/>
    </source>
</evidence>
<dbReference type="InterPro" id="IPR029058">
    <property type="entry name" value="AB_hydrolase_fold"/>
</dbReference>
<sequence length="389" mass="42366">MAAIACALLTLAMTLPAGLQLEIAGVNIGSAPLSEQQTLLWHSMLNEIMEEMDHLDDTIFEEGEEPGITYRNEIPEAVDCFGLPILISRALRFLFTPDRKETVNTRYFLSTRLTCFIGCAQEDVNVIVVDWSGGGGSWMYWRAVANTRVTGLEVTKLIRKLIEAGLKTKSIHLIGHSLGAHICSYAGSNLGGVGRITGLDPAQPCFQADSPDIRLDPSDADFIDVIHTNGRVLEKVGLGLPDPIGHVDFYPNGGAKQPGCSKKRNKLLFPITSFIKNSANREINLQSWPFLHVLHRVYQDGTYMCLLGSPLGQNDAKAATLAPCNVANCTAMGIAAEIFPARGTFYVATQANTPYCIQDPKTDSEMIPAFFEILYGGEGQIDLTSITLT</sequence>
<protein>
    <recommendedName>
        <fullName evidence="6">Lipase domain-containing protein</fullName>
    </recommendedName>
</protein>
<comment type="subcellular location">
    <subcellularLocation>
        <location evidence="1">Secreted</location>
    </subcellularLocation>
</comment>
<dbReference type="OrthoDB" id="199913at2759"/>
<dbReference type="SUPFAM" id="SSF53474">
    <property type="entry name" value="alpha/beta-Hydrolases"/>
    <property type="match status" value="1"/>
</dbReference>
<name>A0A6L2Q5R5_COPFO</name>
<dbReference type="InterPro" id="IPR000734">
    <property type="entry name" value="TAG_lipase"/>
</dbReference>
<evidence type="ECO:0000256" key="5">
    <source>
        <dbReference type="SAM" id="SignalP"/>
    </source>
</evidence>
<feature type="signal peptide" evidence="5">
    <location>
        <begin position="1"/>
        <end position="20"/>
    </location>
</feature>
<reference evidence="8" key="1">
    <citation type="submission" date="2020-01" db="EMBL/GenBank/DDBJ databases">
        <title>Draft genome sequence of the Termite Coptotermes fromosanus.</title>
        <authorList>
            <person name="Itakura S."/>
            <person name="Yosikawa Y."/>
            <person name="Umezawa K."/>
        </authorList>
    </citation>
    <scope>NUCLEOTIDE SEQUENCE [LARGE SCALE GENOMIC DNA]</scope>
</reference>
<evidence type="ECO:0000256" key="2">
    <source>
        <dbReference type="ARBA" id="ARBA00010701"/>
    </source>
</evidence>
<keyword evidence="5" id="KW-0732">Signal</keyword>
<keyword evidence="8" id="KW-1185">Reference proteome</keyword>
<feature type="chain" id="PRO_5026918128" description="Lipase domain-containing protein" evidence="5">
    <location>
        <begin position="21"/>
        <end position="389"/>
    </location>
</feature>
<evidence type="ECO:0000259" key="6">
    <source>
        <dbReference type="Pfam" id="PF00151"/>
    </source>
</evidence>
<evidence type="ECO:0000313" key="8">
    <source>
        <dbReference type="Proteomes" id="UP000502823"/>
    </source>
</evidence>
<comment type="similarity">
    <text evidence="2 4">Belongs to the AB hydrolase superfamily. Lipase family.</text>
</comment>
<evidence type="ECO:0000256" key="3">
    <source>
        <dbReference type="ARBA" id="ARBA00022525"/>
    </source>
</evidence>
<comment type="caution">
    <text evidence="7">The sequence shown here is derived from an EMBL/GenBank/DDBJ whole genome shotgun (WGS) entry which is preliminary data.</text>
</comment>
<dbReference type="Gene3D" id="3.40.50.1820">
    <property type="entry name" value="alpha/beta hydrolase"/>
    <property type="match status" value="1"/>
</dbReference>
<evidence type="ECO:0000256" key="1">
    <source>
        <dbReference type="ARBA" id="ARBA00004613"/>
    </source>
</evidence>
<proteinExistence type="inferred from homology"/>
<feature type="domain" description="Lipase" evidence="6">
    <location>
        <begin position="120"/>
        <end position="355"/>
    </location>
</feature>
<dbReference type="EMBL" id="BLKM01001489">
    <property type="protein sequence ID" value="GFG40076.1"/>
    <property type="molecule type" value="Genomic_DNA"/>
</dbReference>
<gene>
    <name evidence="7" type="ORF">Cfor_01426</name>
</gene>
<dbReference type="Proteomes" id="UP000502823">
    <property type="component" value="Unassembled WGS sequence"/>
</dbReference>
<dbReference type="AlphaFoldDB" id="A0A6L2Q5R5"/>
<evidence type="ECO:0000256" key="4">
    <source>
        <dbReference type="RuleBase" id="RU004262"/>
    </source>
</evidence>
<dbReference type="Pfam" id="PF00151">
    <property type="entry name" value="Lipase"/>
    <property type="match status" value="1"/>
</dbReference>
<dbReference type="InterPro" id="IPR013818">
    <property type="entry name" value="Lipase"/>
</dbReference>
<dbReference type="PANTHER" id="PTHR11610">
    <property type="entry name" value="LIPASE"/>
    <property type="match status" value="1"/>
</dbReference>
<organism evidence="7 8">
    <name type="scientific">Coptotermes formosanus</name>
    <name type="common">Formosan subterranean termite</name>
    <dbReference type="NCBI Taxonomy" id="36987"/>
    <lineage>
        <taxon>Eukaryota</taxon>
        <taxon>Metazoa</taxon>
        <taxon>Ecdysozoa</taxon>
        <taxon>Arthropoda</taxon>
        <taxon>Hexapoda</taxon>
        <taxon>Insecta</taxon>
        <taxon>Pterygota</taxon>
        <taxon>Neoptera</taxon>
        <taxon>Polyneoptera</taxon>
        <taxon>Dictyoptera</taxon>
        <taxon>Blattodea</taxon>
        <taxon>Blattoidea</taxon>
        <taxon>Termitoidae</taxon>
        <taxon>Rhinotermitidae</taxon>
        <taxon>Coptotermes</taxon>
    </lineage>
</organism>
<dbReference type="InParanoid" id="A0A6L2Q5R5"/>